<sequence>MGSNYNLLGGPLGHSAREYLNYEERNIHVWGSTVTQTGFNLIGGLYSNGDVTFGDVCDMLQRLLMAPPIYPPDTQIKFALMALKSCPVPIDDLTGRPRTDFSNLEAFALTKRYDREVEWIRDCMGRDPRIGGALARPSDSSLIPVQQNGSPSHFVCLIKICYSTQGKIYEKVLEVAPLLIPSPIVNRKGPYRSTAAGTGNKTATRSDTTRKAVRERDSICRVTGAPVLPRMRGTNYTGFEVAHIFPLAWALQDHAPKFPSPIQPYLTIPKLADKPPNAFLLRADIHSQFDEYQFSAKPIYLPGAHNQTTLVWWLMRFERNGASSLPHRDQPDPNRLRRLYGPVTFNVQDFDFALMNHHFTVALNWHVLGFGRERE</sequence>
<dbReference type="Proteomes" id="UP001049176">
    <property type="component" value="Chromosome 1"/>
</dbReference>
<feature type="region of interest" description="Disordered" evidence="1">
    <location>
        <begin position="191"/>
        <end position="215"/>
    </location>
</feature>
<accession>A0A9P7V0W7</accession>
<dbReference type="KEGG" id="more:E1B28_000175"/>
<dbReference type="RefSeq" id="XP_043014677.1">
    <property type="nucleotide sequence ID" value="XM_043145977.1"/>
</dbReference>
<dbReference type="Pfam" id="PF13391">
    <property type="entry name" value="HNH_2"/>
    <property type="match status" value="1"/>
</dbReference>
<feature type="compositionally biased region" description="Polar residues" evidence="1">
    <location>
        <begin position="195"/>
        <end position="206"/>
    </location>
</feature>
<name>A0A9P7V0W7_9AGAR</name>
<evidence type="ECO:0000256" key="1">
    <source>
        <dbReference type="SAM" id="MobiDB-lite"/>
    </source>
</evidence>
<evidence type="ECO:0000313" key="4">
    <source>
        <dbReference type="Proteomes" id="UP001049176"/>
    </source>
</evidence>
<feature type="domain" description="HNH nuclease" evidence="2">
    <location>
        <begin position="220"/>
        <end position="295"/>
    </location>
</feature>
<reference evidence="3" key="1">
    <citation type="journal article" date="2021" name="Genome Biol. Evol.">
        <title>The assembled and annotated genome of the fairy-ring fungus Marasmius oreades.</title>
        <authorList>
            <person name="Hiltunen M."/>
            <person name="Ament-Velasquez S.L."/>
            <person name="Johannesson H."/>
        </authorList>
    </citation>
    <scope>NUCLEOTIDE SEQUENCE</scope>
    <source>
        <strain evidence="3">03SP1</strain>
    </source>
</reference>
<dbReference type="EMBL" id="CM032181">
    <property type="protein sequence ID" value="KAG7098207.1"/>
    <property type="molecule type" value="Genomic_DNA"/>
</dbReference>
<protein>
    <recommendedName>
        <fullName evidence="2">HNH nuclease domain-containing protein</fullName>
    </recommendedName>
</protein>
<keyword evidence="4" id="KW-1185">Reference proteome</keyword>
<dbReference type="AlphaFoldDB" id="A0A9P7V0W7"/>
<dbReference type="OrthoDB" id="2142759at2759"/>
<gene>
    <name evidence="3" type="ORF">E1B28_000175</name>
</gene>
<evidence type="ECO:0000259" key="2">
    <source>
        <dbReference type="Pfam" id="PF13391"/>
    </source>
</evidence>
<dbReference type="InterPro" id="IPR003615">
    <property type="entry name" value="HNH_nuc"/>
</dbReference>
<dbReference type="GeneID" id="66069251"/>
<comment type="caution">
    <text evidence="3">The sequence shown here is derived from an EMBL/GenBank/DDBJ whole genome shotgun (WGS) entry which is preliminary data.</text>
</comment>
<proteinExistence type="predicted"/>
<evidence type="ECO:0000313" key="3">
    <source>
        <dbReference type="EMBL" id="KAG7098207.1"/>
    </source>
</evidence>
<organism evidence="3 4">
    <name type="scientific">Marasmius oreades</name>
    <name type="common">fairy-ring Marasmius</name>
    <dbReference type="NCBI Taxonomy" id="181124"/>
    <lineage>
        <taxon>Eukaryota</taxon>
        <taxon>Fungi</taxon>
        <taxon>Dikarya</taxon>
        <taxon>Basidiomycota</taxon>
        <taxon>Agaricomycotina</taxon>
        <taxon>Agaricomycetes</taxon>
        <taxon>Agaricomycetidae</taxon>
        <taxon>Agaricales</taxon>
        <taxon>Marasmiineae</taxon>
        <taxon>Marasmiaceae</taxon>
        <taxon>Marasmius</taxon>
    </lineage>
</organism>